<organism evidence="1 2">
    <name type="scientific">Mycobacteroides chelonae</name>
    <name type="common">Mycobacterium chelonae</name>
    <dbReference type="NCBI Taxonomy" id="1774"/>
    <lineage>
        <taxon>Bacteria</taxon>
        <taxon>Bacillati</taxon>
        <taxon>Actinomycetota</taxon>
        <taxon>Actinomycetes</taxon>
        <taxon>Mycobacteriales</taxon>
        <taxon>Mycobacteriaceae</taxon>
        <taxon>Mycobacteroides</taxon>
    </lineage>
</organism>
<protein>
    <submittedName>
        <fullName evidence="1">Uncharacterized protein</fullName>
    </submittedName>
</protein>
<dbReference type="EMBL" id="MLIQ01000014">
    <property type="protein sequence ID" value="OHU57047.1"/>
    <property type="molecule type" value="Genomic_DNA"/>
</dbReference>
<reference evidence="1 2" key="1">
    <citation type="submission" date="2016-10" db="EMBL/GenBank/DDBJ databases">
        <title>Evaluation of Human, Veterinary and Environmental Mycobacterium chelonae Isolates by Core Genome Phylogenomic Analysis, Targeted Gene Comparison, and Anti-microbial Susceptibility Patterns: A Tale of Mistaken Identities.</title>
        <authorList>
            <person name="Fogelson S.B."/>
            <person name="Camus A.C."/>
            <person name="Lorenz W."/>
            <person name="Vasireddy R."/>
            <person name="Vasireddy S."/>
            <person name="Smith T."/>
            <person name="Brown-Elliott B.A."/>
            <person name="Wallace R.J.Jr."/>
            <person name="Hasan N.A."/>
            <person name="Reischl U."/>
            <person name="Sanchez S."/>
        </authorList>
    </citation>
    <scope>NUCLEOTIDE SEQUENCE [LARGE SCALE GENOMIC DNA]</scope>
    <source>
        <strain evidence="1 2">15515</strain>
    </source>
</reference>
<comment type="caution">
    <text evidence="1">The sequence shown here is derived from an EMBL/GenBank/DDBJ whole genome shotgun (WGS) entry which is preliminary data.</text>
</comment>
<dbReference type="Proteomes" id="UP000180043">
    <property type="component" value="Unassembled WGS sequence"/>
</dbReference>
<evidence type="ECO:0000313" key="1">
    <source>
        <dbReference type="EMBL" id="OHU57047.1"/>
    </source>
</evidence>
<gene>
    <name evidence="1" type="ORF">BKG82_12705</name>
</gene>
<evidence type="ECO:0000313" key="2">
    <source>
        <dbReference type="Proteomes" id="UP000180043"/>
    </source>
</evidence>
<dbReference type="AlphaFoldDB" id="A0A1S1LJJ5"/>
<proteinExistence type="predicted"/>
<dbReference type="RefSeq" id="WP_070947421.1">
    <property type="nucleotide sequence ID" value="NZ_MLIQ01000014.1"/>
</dbReference>
<name>A0A1S1LJJ5_MYCCH</name>
<sequence length="176" mass="18678">MNAGGRVSVASVASTPILLRADEGVPVRACLIVDWSDDFSREHPTGDVSDDVVARLLRDGWAVMLADSGQQCPLAAGYQAHLDDVSVSITGPGDPPSFQLANLPVYTESSEAEWADVVIAQGLVRIIGGNLGFAASKRPLLEVFQSAILLGRLVVADVRCTHGLRQRPAAPDRHTL</sequence>
<accession>A0A1S1LJJ5</accession>